<organism evidence="1 2">
    <name type="scientific">Pseudomonas shahriarae</name>
    <dbReference type="NCBI Taxonomy" id="2745512"/>
    <lineage>
        <taxon>Bacteria</taxon>
        <taxon>Pseudomonadati</taxon>
        <taxon>Pseudomonadota</taxon>
        <taxon>Gammaproteobacteria</taxon>
        <taxon>Pseudomonadales</taxon>
        <taxon>Pseudomonadaceae</taxon>
        <taxon>Pseudomonas</taxon>
    </lineage>
</organism>
<comment type="caution">
    <text evidence="1">The sequence shown here is derived from an EMBL/GenBank/DDBJ whole genome shotgun (WGS) entry which is preliminary data.</text>
</comment>
<keyword evidence="2" id="KW-1185">Reference proteome</keyword>
<evidence type="ECO:0000313" key="2">
    <source>
        <dbReference type="Proteomes" id="UP001148185"/>
    </source>
</evidence>
<dbReference type="EMBL" id="JAMDHA010000041">
    <property type="protein sequence ID" value="MDD1011279.1"/>
    <property type="molecule type" value="Genomic_DNA"/>
</dbReference>
<protein>
    <submittedName>
        <fullName evidence="1">Uncharacterized protein</fullName>
    </submittedName>
</protein>
<name>A0A9X4C6C6_9PSED</name>
<dbReference type="AlphaFoldDB" id="A0A9X4C6C6"/>
<accession>A0A9X4C6C6</accession>
<reference evidence="1 2" key="1">
    <citation type="submission" date="2022-05" db="EMBL/GenBank/DDBJ databases">
        <title>Novel Pseudomonas spp. Isolated from a Rainbow Trout Aquaculture Facility.</title>
        <authorList>
            <person name="Testerman T."/>
            <person name="Graf J."/>
        </authorList>
    </citation>
    <scope>NUCLEOTIDE SEQUENCE [LARGE SCALE GENOMIC DNA]</scope>
    <source>
        <strain evidence="1 2">ID1042</strain>
    </source>
</reference>
<evidence type="ECO:0000313" key="1">
    <source>
        <dbReference type="EMBL" id="MDD1011279.1"/>
    </source>
</evidence>
<gene>
    <name evidence="1" type="ORF">M5G27_27800</name>
</gene>
<dbReference type="RefSeq" id="WP_273878278.1">
    <property type="nucleotide sequence ID" value="NZ_JAMDHA010000041.1"/>
</dbReference>
<dbReference type="Proteomes" id="UP001148185">
    <property type="component" value="Unassembled WGS sequence"/>
</dbReference>
<sequence>MNGSSTAATSCDAAHQKPSRDAIPLGVAPRLLLRSYTMLSRNQKFTAIQGDVELTAEISPCVFMYPGYGLQLTVKLPNGGNTIVSRKDIPIETATEQDCQALMETVKVLPCKTCQKPAFDPSTCRTNRDGDCESCFMAKLNAEFEKDMKKEDDKLKRDDAKYKARGYTHRVHAWIHPPSGSDYELMMWMINPTPEQITAELKKKKSADTTDYKLIEL</sequence>
<proteinExistence type="predicted"/>